<sequence length="235" mass="25101">MGSTASDELIGSWVTGWAGARGYESRHEGRVHAALRHDTTGDWEYVIYEPTSEELVAVAQTLAKHPSRRLTVFAADLPGVIAAGEAAGLSVLEADEALMVADMDGQDVEDPLPMDGFSIKSLRHGRHSYVSVHPDEDPRAVAASGHVSVVEGYAVFDRIITAPGYRRRGLGSLVMRALAALALEHEVDEGLLIASLDGQALYSYLGWTPLGKVVLFEAKRSGDAAAAPSAKPELR</sequence>
<dbReference type="Pfam" id="PF00583">
    <property type="entry name" value="Acetyltransf_1"/>
    <property type="match status" value="1"/>
</dbReference>
<dbReference type="PROSITE" id="PS51186">
    <property type="entry name" value="GNAT"/>
    <property type="match status" value="1"/>
</dbReference>
<gene>
    <name evidence="2" type="ORF">GCM10023081_11490</name>
</gene>
<evidence type="ECO:0000313" key="2">
    <source>
        <dbReference type="EMBL" id="GAA3674777.1"/>
    </source>
</evidence>
<dbReference type="InterPro" id="IPR016181">
    <property type="entry name" value="Acyl_CoA_acyltransferase"/>
</dbReference>
<evidence type="ECO:0000259" key="1">
    <source>
        <dbReference type="PROSITE" id="PS51186"/>
    </source>
</evidence>
<dbReference type="EMBL" id="BAABEO010000008">
    <property type="protein sequence ID" value="GAA3674777.1"/>
    <property type="molecule type" value="Genomic_DNA"/>
</dbReference>
<reference evidence="3" key="1">
    <citation type="journal article" date="2019" name="Int. J. Syst. Evol. Microbiol.">
        <title>The Global Catalogue of Microorganisms (GCM) 10K type strain sequencing project: providing services to taxonomists for standard genome sequencing and annotation.</title>
        <authorList>
            <consortium name="The Broad Institute Genomics Platform"/>
            <consortium name="The Broad Institute Genome Sequencing Center for Infectious Disease"/>
            <person name="Wu L."/>
            <person name="Ma J."/>
        </authorList>
    </citation>
    <scope>NUCLEOTIDE SEQUENCE [LARGE SCALE GENOMIC DNA]</scope>
    <source>
        <strain evidence="3">JCM 30742</strain>
    </source>
</reference>
<accession>A0ABP7BZV4</accession>
<comment type="caution">
    <text evidence="2">The sequence shown here is derived from an EMBL/GenBank/DDBJ whole genome shotgun (WGS) entry which is preliminary data.</text>
</comment>
<dbReference type="CDD" id="cd04301">
    <property type="entry name" value="NAT_SF"/>
    <property type="match status" value="1"/>
</dbReference>
<dbReference type="Gene3D" id="3.40.630.30">
    <property type="match status" value="1"/>
</dbReference>
<protein>
    <recommendedName>
        <fullName evidence="1">N-acetyltransferase domain-containing protein</fullName>
    </recommendedName>
</protein>
<organism evidence="2 3">
    <name type="scientific">Arthrobacter ginkgonis</name>
    <dbReference type="NCBI Taxonomy" id="1630594"/>
    <lineage>
        <taxon>Bacteria</taxon>
        <taxon>Bacillati</taxon>
        <taxon>Actinomycetota</taxon>
        <taxon>Actinomycetes</taxon>
        <taxon>Micrococcales</taxon>
        <taxon>Micrococcaceae</taxon>
        <taxon>Arthrobacter</taxon>
    </lineage>
</organism>
<name>A0ABP7BZV4_9MICC</name>
<feature type="domain" description="N-acetyltransferase" evidence="1">
    <location>
        <begin position="87"/>
        <end position="234"/>
    </location>
</feature>
<dbReference type="Proteomes" id="UP001500752">
    <property type="component" value="Unassembled WGS sequence"/>
</dbReference>
<evidence type="ECO:0000313" key="3">
    <source>
        <dbReference type="Proteomes" id="UP001500752"/>
    </source>
</evidence>
<dbReference type="InterPro" id="IPR000182">
    <property type="entry name" value="GNAT_dom"/>
</dbReference>
<dbReference type="SUPFAM" id="SSF55729">
    <property type="entry name" value="Acyl-CoA N-acyltransferases (Nat)"/>
    <property type="match status" value="1"/>
</dbReference>
<dbReference type="RefSeq" id="WP_345149130.1">
    <property type="nucleotide sequence ID" value="NZ_BAABEO010000008.1"/>
</dbReference>
<keyword evidence="3" id="KW-1185">Reference proteome</keyword>
<proteinExistence type="predicted"/>